<dbReference type="InterPro" id="IPR036770">
    <property type="entry name" value="Ankyrin_rpt-contain_sf"/>
</dbReference>
<gene>
    <name evidence="5" type="ORF">Mgra_00003919</name>
</gene>
<evidence type="ECO:0000256" key="3">
    <source>
        <dbReference type="PROSITE-ProRule" id="PRU00023"/>
    </source>
</evidence>
<dbReference type="EMBL" id="JABEBT010000027">
    <property type="protein sequence ID" value="KAF7636737.1"/>
    <property type="molecule type" value="Genomic_DNA"/>
</dbReference>
<evidence type="ECO:0008006" key="7">
    <source>
        <dbReference type="Google" id="ProtNLM"/>
    </source>
</evidence>
<dbReference type="PROSITE" id="PS50088">
    <property type="entry name" value="ANK_REPEAT"/>
    <property type="match status" value="6"/>
</dbReference>
<feature type="repeat" description="ANK" evidence="3">
    <location>
        <begin position="187"/>
        <end position="219"/>
    </location>
</feature>
<dbReference type="SUPFAM" id="SSF48403">
    <property type="entry name" value="Ankyrin repeat"/>
    <property type="match status" value="1"/>
</dbReference>
<proteinExistence type="predicted"/>
<evidence type="ECO:0000256" key="4">
    <source>
        <dbReference type="SAM" id="MobiDB-lite"/>
    </source>
</evidence>
<reference evidence="5" key="1">
    <citation type="journal article" date="2020" name="Ecol. Evol.">
        <title>Genome structure and content of the rice root-knot nematode (Meloidogyne graminicola).</title>
        <authorList>
            <person name="Phan N.T."/>
            <person name="Danchin E.G.J."/>
            <person name="Klopp C."/>
            <person name="Perfus-Barbeoch L."/>
            <person name="Kozlowski D.K."/>
            <person name="Koutsovoulos G.D."/>
            <person name="Lopez-Roques C."/>
            <person name="Bouchez O."/>
            <person name="Zahm M."/>
            <person name="Besnard G."/>
            <person name="Bellafiore S."/>
        </authorList>
    </citation>
    <scope>NUCLEOTIDE SEQUENCE</scope>
    <source>
        <strain evidence="5">VN-18</strain>
    </source>
</reference>
<dbReference type="PANTHER" id="PTHR24161:SF124">
    <property type="entry name" value="TRANSIENT RECEPTOR POTENTIAL CHANNEL PYREXIA"/>
    <property type="match status" value="1"/>
</dbReference>
<organism evidence="5 6">
    <name type="scientific">Meloidogyne graminicola</name>
    <dbReference type="NCBI Taxonomy" id="189291"/>
    <lineage>
        <taxon>Eukaryota</taxon>
        <taxon>Metazoa</taxon>
        <taxon>Ecdysozoa</taxon>
        <taxon>Nematoda</taxon>
        <taxon>Chromadorea</taxon>
        <taxon>Rhabditida</taxon>
        <taxon>Tylenchina</taxon>
        <taxon>Tylenchomorpha</taxon>
        <taxon>Tylenchoidea</taxon>
        <taxon>Meloidogynidae</taxon>
        <taxon>Meloidogyninae</taxon>
        <taxon>Meloidogyne</taxon>
    </lineage>
</organism>
<feature type="repeat" description="ANK" evidence="3">
    <location>
        <begin position="108"/>
        <end position="140"/>
    </location>
</feature>
<evidence type="ECO:0000256" key="2">
    <source>
        <dbReference type="ARBA" id="ARBA00023043"/>
    </source>
</evidence>
<evidence type="ECO:0000256" key="1">
    <source>
        <dbReference type="ARBA" id="ARBA00022737"/>
    </source>
</evidence>
<dbReference type="Proteomes" id="UP000605970">
    <property type="component" value="Unassembled WGS sequence"/>
</dbReference>
<dbReference type="OrthoDB" id="10258888at2759"/>
<sequence>MVVDVEKSVASGEMLFTALDIGKLAEANDILNKIPESVAARDNELRVPLHYAADCADIATFKRIFEMERSLMDAQDHFGFTPLLVAAMAGNTQVLEFLISQASQVDRDGHSAVHWAVVCGQLDVLIALLGHEAPLSLADIHGAHPLHYATVNHAETESQPEVPLECAEAILHVLLKHGAQLECTDLDGRTPLIWAASCGNLCAFRSLIQAGANRFATDRDGLGVLHCAACHGHLPIVQAMLDLGNHWVVNARDRNGDTPLFFASAYGHLECVKLLLESGADPNHQDKRIRTPAHCAAAKAQLRVLKLLRQHGASLDLQNYRGDLPIHEAVHIGSKECVEWMLGIEPNFVNSANFFGRTQLHLAAASGNMEMVVLLCKHNASPNPLMIYKGELLTPLDVAKRRGNELIVDYLTTRYDSRFASELSAKDRNSSKQFIEEQIKTARLRKVKAELINSEEFANSDKQSPKIKRGISMLNRLTQRLSNESSSREGVADASTMVSFVVFKSIFRRSSSASAIFGKIPKATSTTDLNNHSIEKFYQQQKALIDLAMSSTNKITNETLEAKESEEKEQIHETKIDASNVNLFNALSTNEALTESLLNQDNIPQAQLENIENKNNEKIENLEHSSASTKKVRLTINTDLLQPEDNENKPNKRIRRRQWTPLPPKNNKHSSLDEAVTELHILEEGLSPTYGYLELGNSTTRYIHEKAIFDELTHLKKMQIQYGKVREEVLVRSLVQNFCRMHAIHPAHFRRICSLQQWEKFLYDCLSDQLKMIYLEERERLTAAATLAAKKAAAAGMRQLASSSASLYSAQQRVFVKAANRNILEGRKKNNNLPSVCIPRVLAKTPKPLEKKLQELERIYNGRNNTIATTNNITNETSVVYLKKNQQQKSLEKNKLENKLASKDEKEEDKLIEKQIEQHKRCEFIFKLLNFNLNKTNYILKFFCLI</sequence>
<dbReference type="Pfam" id="PF12796">
    <property type="entry name" value="Ank_2"/>
    <property type="match status" value="3"/>
</dbReference>
<dbReference type="SMART" id="SM00248">
    <property type="entry name" value="ANK"/>
    <property type="match status" value="11"/>
</dbReference>
<keyword evidence="2 3" id="KW-0040">ANK repeat</keyword>
<dbReference type="AlphaFoldDB" id="A0A8S9ZU67"/>
<feature type="region of interest" description="Disordered" evidence="4">
    <location>
        <begin position="642"/>
        <end position="670"/>
    </location>
</feature>
<keyword evidence="1" id="KW-0677">Repeat</keyword>
<dbReference type="Pfam" id="PF00023">
    <property type="entry name" value="Ank"/>
    <property type="match status" value="1"/>
</dbReference>
<comment type="caution">
    <text evidence="5">The sequence shown here is derived from an EMBL/GenBank/DDBJ whole genome shotgun (WGS) entry which is preliminary data.</text>
</comment>
<evidence type="ECO:0000313" key="5">
    <source>
        <dbReference type="EMBL" id="KAF7636737.1"/>
    </source>
</evidence>
<keyword evidence="6" id="KW-1185">Reference proteome</keyword>
<feature type="repeat" description="ANK" evidence="3">
    <location>
        <begin position="288"/>
        <end position="320"/>
    </location>
</feature>
<evidence type="ECO:0000313" key="6">
    <source>
        <dbReference type="Proteomes" id="UP000605970"/>
    </source>
</evidence>
<feature type="repeat" description="ANK" evidence="3">
    <location>
        <begin position="78"/>
        <end position="110"/>
    </location>
</feature>
<name>A0A8S9ZU67_9BILA</name>
<feature type="repeat" description="ANK" evidence="3">
    <location>
        <begin position="255"/>
        <end position="287"/>
    </location>
</feature>
<dbReference type="InterPro" id="IPR002110">
    <property type="entry name" value="Ankyrin_rpt"/>
</dbReference>
<dbReference type="PROSITE" id="PS50297">
    <property type="entry name" value="ANK_REP_REGION"/>
    <property type="match status" value="5"/>
</dbReference>
<dbReference type="PRINTS" id="PR01415">
    <property type="entry name" value="ANKYRIN"/>
</dbReference>
<dbReference type="PANTHER" id="PTHR24161">
    <property type="entry name" value="ANK_REP_REGION DOMAIN-CONTAINING PROTEIN-RELATED"/>
    <property type="match status" value="1"/>
</dbReference>
<feature type="repeat" description="ANK" evidence="3">
    <location>
        <begin position="355"/>
        <end position="383"/>
    </location>
</feature>
<protein>
    <recommendedName>
        <fullName evidence="7">ANK_REP_REGION domain-containing protein</fullName>
    </recommendedName>
</protein>
<accession>A0A8S9ZU67</accession>
<dbReference type="Gene3D" id="1.25.40.20">
    <property type="entry name" value="Ankyrin repeat-containing domain"/>
    <property type="match status" value="3"/>
</dbReference>